<dbReference type="GeneID" id="92049515"/>
<dbReference type="InterPro" id="IPR021109">
    <property type="entry name" value="Peptidase_aspartic_dom_sf"/>
</dbReference>
<keyword evidence="3 7" id="KW-0645">Protease</keyword>
<gene>
    <name evidence="7" type="ORF">PG997_012141</name>
</gene>
<dbReference type="Proteomes" id="UP001433268">
    <property type="component" value="Unassembled WGS sequence"/>
</dbReference>
<sequence>MALFRVIGACALASLASSAWGKDAGASSTFPNNHSATATPAPGGFRDSKELLSIPLRRVDSHAGGTTSVQRRYFKTNVIGVYGAAYLAELTVGTSISPQKVDVLLDTGSFELWVNPDCDKSNVPAFCRGFGQYDPTKSSTSQNLEQGFSIQYGSGSSSGTYYTDDIYISGTRIADQQFGVANTSDLVWFGIMGLGRGKGNGFLNYNTILDSVVAQGYANSRLFIMDLGSQGLPAGPVVSGEIVFGGVDRNKYAGNLVKVAIDGADAHYTVLLTGLTHRPPTAQTNSPVLDNLAPFPIIVDSGSTLSLLPQALVEALAAQFPGATSDGRGGYRVACSYQQQPGTVSFSFAASFSAPSPGADVTINLPYSEFVCNAGNDKCYLGAWYDNRVRVHILGDTFLRGAYVVFDQDSDALYMANYATCGGGGDLVAVPAGVDAALGIRGNCVEAGGAGEGAGPGGNNGGGSGGVSLPGGSVTPLGLGNSVDPTVNPAGPASVSATLTTNSETATPEVPETTPTAAASSPPDSAPPASDMPSTPGDTPTSTPFSGPGLDPNAVPASDSGGATTAPPATPSATPGTGGQPGDPNNSDPNLITPDAAGTGTMSGTITKTITNLIVTTVTACPTNTPVSGPPCVLGQVTTCTSVYVTTICPEATPKPITTPAPAPTSAPAMGGGAAPGAAAAPGAGAPPQPPPPPQGGGGAVFVTVKEQCYTSTFAVTSCPLGAAGAGCTVGMTTTQTYTAYRTVTATALGSSNSNSNPGGGNGNVVAGNVGYSLLLLARPCRPRRSSAVGLVLTATAAVMEVTEQCLCYPVRRGGAVVCCRGGGWRLE</sequence>
<evidence type="ECO:0000256" key="4">
    <source>
        <dbReference type="SAM" id="MobiDB-lite"/>
    </source>
</evidence>
<name>A0ABR1V2H8_9PEZI</name>
<dbReference type="GO" id="GO:0006508">
    <property type="term" value="P:proteolysis"/>
    <property type="evidence" value="ECO:0007669"/>
    <property type="project" value="UniProtKB-KW"/>
</dbReference>
<feature type="compositionally biased region" description="Pro residues" evidence="4">
    <location>
        <begin position="685"/>
        <end position="695"/>
    </location>
</feature>
<feature type="chain" id="PRO_5045044606" evidence="5">
    <location>
        <begin position="22"/>
        <end position="828"/>
    </location>
</feature>
<dbReference type="SUPFAM" id="SSF50630">
    <property type="entry name" value="Acid proteases"/>
    <property type="match status" value="1"/>
</dbReference>
<evidence type="ECO:0000313" key="8">
    <source>
        <dbReference type="Proteomes" id="UP001433268"/>
    </source>
</evidence>
<evidence type="ECO:0000256" key="3">
    <source>
        <dbReference type="RuleBase" id="RU000454"/>
    </source>
</evidence>
<feature type="region of interest" description="Disordered" evidence="4">
    <location>
        <begin position="653"/>
        <end position="698"/>
    </location>
</feature>
<dbReference type="PANTHER" id="PTHR47966">
    <property type="entry name" value="BETA-SITE APP-CLEAVING ENZYME, ISOFORM A-RELATED"/>
    <property type="match status" value="1"/>
</dbReference>
<dbReference type="PROSITE" id="PS00141">
    <property type="entry name" value="ASP_PROTEASE"/>
    <property type="match status" value="1"/>
</dbReference>
<dbReference type="RefSeq" id="XP_066662147.1">
    <property type="nucleotide sequence ID" value="XM_066816455.1"/>
</dbReference>
<keyword evidence="8" id="KW-1185">Reference proteome</keyword>
<dbReference type="InterPro" id="IPR034164">
    <property type="entry name" value="Pepsin-like_dom"/>
</dbReference>
<feature type="compositionally biased region" description="Gly residues" evidence="4">
    <location>
        <begin position="455"/>
        <end position="469"/>
    </location>
</feature>
<evidence type="ECO:0000256" key="5">
    <source>
        <dbReference type="SAM" id="SignalP"/>
    </source>
</evidence>
<dbReference type="InterPro" id="IPR033121">
    <property type="entry name" value="PEPTIDASE_A1"/>
</dbReference>
<comment type="similarity">
    <text evidence="1 3">Belongs to the peptidase A1 family.</text>
</comment>
<keyword evidence="2 3" id="KW-0064">Aspartyl protease</keyword>
<feature type="compositionally biased region" description="Low complexity" evidence="4">
    <location>
        <begin position="560"/>
        <end position="575"/>
    </location>
</feature>
<accession>A0ABR1V2H8</accession>
<feature type="domain" description="Peptidase A1" evidence="6">
    <location>
        <begin position="86"/>
        <end position="416"/>
    </location>
</feature>
<reference evidence="7 8" key="1">
    <citation type="submission" date="2023-01" db="EMBL/GenBank/DDBJ databases">
        <title>Analysis of 21 Apiospora genomes using comparative genomics revels a genus with tremendous synthesis potential of carbohydrate active enzymes and secondary metabolites.</title>
        <authorList>
            <person name="Sorensen T."/>
        </authorList>
    </citation>
    <scope>NUCLEOTIDE SEQUENCE [LARGE SCALE GENOMIC DNA]</scope>
    <source>
        <strain evidence="7 8">CBS 114990</strain>
    </source>
</reference>
<organism evidence="7 8">
    <name type="scientific">Apiospora hydei</name>
    <dbReference type="NCBI Taxonomy" id="1337664"/>
    <lineage>
        <taxon>Eukaryota</taxon>
        <taxon>Fungi</taxon>
        <taxon>Dikarya</taxon>
        <taxon>Ascomycota</taxon>
        <taxon>Pezizomycotina</taxon>
        <taxon>Sordariomycetes</taxon>
        <taxon>Xylariomycetidae</taxon>
        <taxon>Amphisphaeriales</taxon>
        <taxon>Apiosporaceae</taxon>
        <taxon>Apiospora</taxon>
    </lineage>
</organism>
<evidence type="ECO:0000313" key="7">
    <source>
        <dbReference type="EMBL" id="KAK8065394.1"/>
    </source>
</evidence>
<feature type="signal peptide" evidence="5">
    <location>
        <begin position="1"/>
        <end position="21"/>
    </location>
</feature>
<evidence type="ECO:0000256" key="2">
    <source>
        <dbReference type="ARBA" id="ARBA00022750"/>
    </source>
</evidence>
<evidence type="ECO:0000259" key="6">
    <source>
        <dbReference type="PROSITE" id="PS51767"/>
    </source>
</evidence>
<dbReference type="InterPro" id="IPR001969">
    <property type="entry name" value="Aspartic_peptidase_AS"/>
</dbReference>
<dbReference type="EMBL" id="JAQQWN010000009">
    <property type="protein sequence ID" value="KAK8065394.1"/>
    <property type="molecule type" value="Genomic_DNA"/>
</dbReference>
<dbReference type="Gene3D" id="2.40.70.10">
    <property type="entry name" value="Acid Proteases"/>
    <property type="match status" value="2"/>
</dbReference>
<feature type="compositionally biased region" description="Low complexity" evidence="4">
    <location>
        <begin position="503"/>
        <end position="549"/>
    </location>
</feature>
<proteinExistence type="inferred from homology"/>
<dbReference type="PROSITE" id="PS51767">
    <property type="entry name" value="PEPTIDASE_A1"/>
    <property type="match status" value="1"/>
</dbReference>
<protein>
    <submittedName>
        <fullName evidence="7">Acid protease</fullName>
    </submittedName>
</protein>
<dbReference type="InterPro" id="IPR001461">
    <property type="entry name" value="Aspartic_peptidase_A1"/>
</dbReference>
<feature type="region of interest" description="Disordered" evidence="4">
    <location>
        <begin position="455"/>
        <end position="603"/>
    </location>
</feature>
<comment type="caution">
    <text evidence="7">The sequence shown here is derived from an EMBL/GenBank/DDBJ whole genome shotgun (WGS) entry which is preliminary data.</text>
</comment>
<keyword evidence="3" id="KW-0378">Hydrolase</keyword>
<evidence type="ECO:0000256" key="1">
    <source>
        <dbReference type="ARBA" id="ARBA00007447"/>
    </source>
</evidence>
<dbReference type="CDD" id="cd05471">
    <property type="entry name" value="pepsin_like"/>
    <property type="match status" value="1"/>
</dbReference>
<dbReference type="GO" id="GO:0008233">
    <property type="term" value="F:peptidase activity"/>
    <property type="evidence" value="ECO:0007669"/>
    <property type="project" value="UniProtKB-KW"/>
</dbReference>
<dbReference type="Pfam" id="PF00026">
    <property type="entry name" value="Asp"/>
    <property type="match status" value="1"/>
</dbReference>
<keyword evidence="5" id="KW-0732">Signal</keyword>
<dbReference type="PANTHER" id="PTHR47966:SF65">
    <property type="entry name" value="ASPARTIC-TYPE ENDOPEPTIDASE"/>
    <property type="match status" value="1"/>
</dbReference>
<dbReference type="PRINTS" id="PR00792">
    <property type="entry name" value="PEPSIN"/>
</dbReference>